<keyword evidence="1" id="KW-0812">Transmembrane</keyword>
<dbReference type="Proteomes" id="UP000660021">
    <property type="component" value="Unassembled WGS sequence"/>
</dbReference>
<evidence type="ECO:0000256" key="1">
    <source>
        <dbReference type="SAM" id="Phobius"/>
    </source>
</evidence>
<name>A0ABR7HRA9_9FIRM</name>
<proteinExistence type="predicted"/>
<keyword evidence="1" id="KW-1133">Transmembrane helix</keyword>
<evidence type="ECO:0000313" key="4">
    <source>
        <dbReference type="Proteomes" id="UP000660021"/>
    </source>
</evidence>
<comment type="caution">
    <text evidence="3">The sequence shown here is derived from an EMBL/GenBank/DDBJ whole genome shotgun (WGS) entry which is preliminary data.</text>
</comment>
<dbReference type="Pfam" id="PF14285">
    <property type="entry name" value="DUF4367"/>
    <property type="match status" value="1"/>
</dbReference>
<evidence type="ECO:0000259" key="2">
    <source>
        <dbReference type="Pfam" id="PF14285"/>
    </source>
</evidence>
<keyword evidence="1" id="KW-0472">Membrane</keyword>
<feature type="domain" description="DUF4367" evidence="2">
    <location>
        <begin position="125"/>
        <end position="232"/>
    </location>
</feature>
<keyword evidence="4" id="KW-1185">Reference proteome</keyword>
<accession>A0ABR7HRA9</accession>
<dbReference type="InterPro" id="IPR025377">
    <property type="entry name" value="DUF4367"/>
</dbReference>
<sequence length="236" mass="26809">MSMGSEWDERLRVALLEAARLDGEAALAALPGEPDFSREYLRARKRLLHNPFRYARRRSRFGYKAVLWYAACALVTLCLSAALVLAANPAARAWVVRMWNTWHPEYTEYHFQGDGTEPAPLGVWRPTYVPEGYVEWGKDETGSLRSIDYVNDKDYFLSLTYMPLSNEGNILLDNEHNVFHRVTIHGLPADLYTGIEEDDPSTVIWADEEAGMVFSLRGVLSEEELLYMAESIAPTS</sequence>
<dbReference type="EMBL" id="JACOPR010000002">
    <property type="protein sequence ID" value="MBC5729962.1"/>
    <property type="molecule type" value="Genomic_DNA"/>
</dbReference>
<reference evidence="3 4" key="1">
    <citation type="submission" date="2020-08" db="EMBL/GenBank/DDBJ databases">
        <title>Genome public.</title>
        <authorList>
            <person name="Liu C."/>
            <person name="Sun Q."/>
        </authorList>
    </citation>
    <scope>NUCLEOTIDE SEQUENCE [LARGE SCALE GENOMIC DNA]</scope>
    <source>
        <strain evidence="3 4">New-38</strain>
    </source>
</reference>
<dbReference type="RefSeq" id="WP_186963094.1">
    <property type="nucleotide sequence ID" value="NZ_JACOPR010000002.1"/>
</dbReference>
<gene>
    <name evidence="3" type="ORF">H8S34_03840</name>
</gene>
<protein>
    <submittedName>
        <fullName evidence="3">DUF4367 domain-containing protein</fullName>
    </submittedName>
</protein>
<organism evidence="3 4">
    <name type="scientific">Pseudoflavonifractor hominis</name>
    <dbReference type="NCBI Taxonomy" id="2763059"/>
    <lineage>
        <taxon>Bacteria</taxon>
        <taxon>Bacillati</taxon>
        <taxon>Bacillota</taxon>
        <taxon>Clostridia</taxon>
        <taxon>Eubacteriales</taxon>
        <taxon>Oscillospiraceae</taxon>
        <taxon>Pseudoflavonifractor</taxon>
    </lineage>
</organism>
<feature type="transmembrane region" description="Helical" evidence="1">
    <location>
        <begin position="66"/>
        <end position="87"/>
    </location>
</feature>
<evidence type="ECO:0000313" key="3">
    <source>
        <dbReference type="EMBL" id="MBC5729962.1"/>
    </source>
</evidence>